<feature type="chain" id="PRO_5017079815" description="Lipoprotein" evidence="1">
    <location>
        <begin position="25"/>
        <end position="153"/>
    </location>
</feature>
<reference evidence="2 3" key="1">
    <citation type="journal article" date="2018" name="Nat. Biotechnol.">
        <title>A standardized bacterial taxonomy based on genome phylogeny substantially revises the tree of life.</title>
        <authorList>
            <person name="Parks D.H."/>
            <person name="Chuvochina M."/>
            <person name="Waite D.W."/>
            <person name="Rinke C."/>
            <person name="Skarshewski A."/>
            <person name="Chaumeil P.A."/>
            <person name="Hugenholtz P."/>
        </authorList>
    </citation>
    <scope>NUCLEOTIDE SEQUENCE [LARGE SCALE GENOMIC DNA]</scope>
    <source>
        <strain evidence="2">UBA9956</strain>
    </source>
</reference>
<evidence type="ECO:0008006" key="4">
    <source>
        <dbReference type="Google" id="ProtNLM"/>
    </source>
</evidence>
<sequence>MNKNLIAIILFSFCLSSCTLMSNADEGTIVYYGFDFSSGYLNSNFEKNDIISLIDYNPSLETSEREMYIYLLLDTLSLRQNLKDYGVVPFNSIDRISSSMEFDSISSPIDVGHLYVMKCKDGFAKFRVMSISGATLFKKEIRMVYEFTPDSEF</sequence>
<keyword evidence="1" id="KW-0732">Signal</keyword>
<evidence type="ECO:0000313" key="2">
    <source>
        <dbReference type="EMBL" id="HAV91837.1"/>
    </source>
</evidence>
<dbReference type="AlphaFoldDB" id="A0A350H8H1"/>
<comment type="caution">
    <text evidence="2">The sequence shown here is derived from an EMBL/GenBank/DDBJ whole genome shotgun (WGS) entry which is preliminary data.</text>
</comment>
<name>A0A350H8H1_UNCW3</name>
<dbReference type="Proteomes" id="UP000264062">
    <property type="component" value="Unassembled WGS sequence"/>
</dbReference>
<dbReference type="EMBL" id="DMZY01000045">
    <property type="protein sequence ID" value="HAV91837.1"/>
    <property type="molecule type" value="Genomic_DNA"/>
</dbReference>
<evidence type="ECO:0000256" key="1">
    <source>
        <dbReference type="SAM" id="SignalP"/>
    </source>
</evidence>
<feature type="signal peptide" evidence="1">
    <location>
        <begin position="1"/>
        <end position="24"/>
    </location>
</feature>
<proteinExistence type="predicted"/>
<evidence type="ECO:0000313" key="3">
    <source>
        <dbReference type="Proteomes" id="UP000264062"/>
    </source>
</evidence>
<organism evidence="2 3">
    <name type="scientific">candidate division WOR-3 bacterium</name>
    <dbReference type="NCBI Taxonomy" id="2052148"/>
    <lineage>
        <taxon>Bacteria</taxon>
        <taxon>Bacteria division WOR-3</taxon>
    </lineage>
</organism>
<accession>A0A350H8H1</accession>
<gene>
    <name evidence="2" type="ORF">DCW38_01475</name>
</gene>
<protein>
    <recommendedName>
        <fullName evidence="4">Lipoprotein</fullName>
    </recommendedName>
</protein>